<protein>
    <recommendedName>
        <fullName evidence="3">Phage tail protein</fullName>
    </recommendedName>
</protein>
<organism evidence="1 2">
    <name type="scientific">Gemmata massiliana</name>
    <dbReference type="NCBI Taxonomy" id="1210884"/>
    <lineage>
        <taxon>Bacteria</taxon>
        <taxon>Pseudomonadati</taxon>
        <taxon>Planctomycetota</taxon>
        <taxon>Planctomycetia</taxon>
        <taxon>Gemmatales</taxon>
        <taxon>Gemmataceae</taxon>
        <taxon>Gemmata</taxon>
    </lineage>
</organism>
<gene>
    <name evidence="1" type="ORF">SOIL9_36290</name>
</gene>
<dbReference type="KEGG" id="gms:SOIL9_36290"/>
<dbReference type="EMBL" id="LR593886">
    <property type="protein sequence ID" value="VTR94085.1"/>
    <property type="molecule type" value="Genomic_DNA"/>
</dbReference>
<proteinExistence type="predicted"/>
<reference evidence="1 2" key="1">
    <citation type="submission" date="2019-05" db="EMBL/GenBank/DDBJ databases">
        <authorList>
            <consortium name="Science for Life Laboratories"/>
        </authorList>
    </citation>
    <scope>NUCLEOTIDE SEQUENCE [LARGE SCALE GENOMIC DNA]</scope>
    <source>
        <strain evidence="1">Soil9</strain>
    </source>
</reference>
<dbReference type="Gene3D" id="3.30.2220.20">
    <property type="entry name" value="Phage tail assembly chaperone gp13-like"/>
    <property type="match status" value="1"/>
</dbReference>
<keyword evidence="2" id="KW-1185">Reference proteome</keyword>
<dbReference type="AlphaFoldDB" id="A0A6P2D148"/>
<dbReference type="InterPro" id="IPR038556">
    <property type="entry name" value="TAC_Gp13-like_sf"/>
</dbReference>
<evidence type="ECO:0000313" key="1">
    <source>
        <dbReference type="EMBL" id="VTR94085.1"/>
    </source>
</evidence>
<dbReference type="RefSeq" id="WP_162668700.1">
    <property type="nucleotide sequence ID" value="NZ_LR593886.1"/>
</dbReference>
<name>A0A6P2D148_9BACT</name>
<sequence length="117" mass="12635">MSTKQKILKCSDTRTMPFSVPEWGLELHLRTLSGAEWSSVLSKIVELEKKGKGLDSNTMICLHCLSEPNGSRIFADNDFDALASKDGAVLNRIAQAAAVFAGLRGEPEKKSSSVNPG</sequence>
<accession>A0A6P2D148</accession>
<evidence type="ECO:0000313" key="2">
    <source>
        <dbReference type="Proteomes" id="UP000464178"/>
    </source>
</evidence>
<dbReference type="Proteomes" id="UP000464178">
    <property type="component" value="Chromosome"/>
</dbReference>
<evidence type="ECO:0008006" key="3">
    <source>
        <dbReference type="Google" id="ProtNLM"/>
    </source>
</evidence>